<evidence type="ECO:0000313" key="4">
    <source>
        <dbReference type="Proteomes" id="UP001552299"/>
    </source>
</evidence>
<evidence type="ECO:0000313" key="3">
    <source>
        <dbReference type="EMBL" id="KAL0921285.1"/>
    </source>
</evidence>
<feature type="coiled-coil region" evidence="1">
    <location>
        <begin position="196"/>
        <end position="223"/>
    </location>
</feature>
<accession>A0ABD0V8F5</accession>
<dbReference type="Pfam" id="PF03004">
    <property type="entry name" value="Transposase_24"/>
    <property type="match status" value="1"/>
</dbReference>
<evidence type="ECO:0000256" key="1">
    <source>
        <dbReference type="SAM" id="Coils"/>
    </source>
</evidence>
<keyword evidence="4" id="KW-1185">Reference proteome</keyword>
<keyword evidence="1" id="KW-0175">Coiled coil</keyword>
<organism evidence="3 4">
    <name type="scientific">Dendrobium thyrsiflorum</name>
    <name type="common">Pinecone-like raceme dendrobium</name>
    <name type="synonym">Orchid</name>
    <dbReference type="NCBI Taxonomy" id="117978"/>
    <lineage>
        <taxon>Eukaryota</taxon>
        <taxon>Viridiplantae</taxon>
        <taxon>Streptophyta</taxon>
        <taxon>Embryophyta</taxon>
        <taxon>Tracheophyta</taxon>
        <taxon>Spermatophyta</taxon>
        <taxon>Magnoliopsida</taxon>
        <taxon>Liliopsida</taxon>
        <taxon>Asparagales</taxon>
        <taxon>Orchidaceae</taxon>
        <taxon>Epidendroideae</taxon>
        <taxon>Malaxideae</taxon>
        <taxon>Dendrobiinae</taxon>
        <taxon>Dendrobium</taxon>
    </lineage>
</organism>
<dbReference type="AlphaFoldDB" id="A0ABD0V8F5"/>
<evidence type="ECO:0000256" key="2">
    <source>
        <dbReference type="SAM" id="MobiDB-lite"/>
    </source>
</evidence>
<comment type="caution">
    <text evidence="3">The sequence shown here is derived from an EMBL/GenBank/DDBJ whole genome shotgun (WGS) entry which is preliminary data.</text>
</comment>
<dbReference type="EMBL" id="JANQDX010000007">
    <property type="protein sequence ID" value="KAL0921285.1"/>
    <property type="molecule type" value="Genomic_DNA"/>
</dbReference>
<protein>
    <submittedName>
        <fullName evidence="3">Uncharacterized protein</fullName>
    </submittedName>
</protein>
<proteinExistence type="predicted"/>
<feature type="region of interest" description="Disordered" evidence="2">
    <location>
        <begin position="41"/>
        <end position="64"/>
    </location>
</feature>
<reference evidence="3 4" key="1">
    <citation type="journal article" date="2024" name="Plant Biotechnol. J.">
        <title>Dendrobium thyrsiflorum genome and its molecular insights into genes involved in important horticultural traits.</title>
        <authorList>
            <person name="Chen B."/>
            <person name="Wang J.Y."/>
            <person name="Zheng P.J."/>
            <person name="Li K.L."/>
            <person name="Liang Y.M."/>
            <person name="Chen X.F."/>
            <person name="Zhang C."/>
            <person name="Zhao X."/>
            <person name="He X."/>
            <person name="Zhang G.Q."/>
            <person name="Liu Z.J."/>
            <person name="Xu Q."/>
        </authorList>
    </citation>
    <scope>NUCLEOTIDE SEQUENCE [LARGE SCALE GENOMIC DNA]</scope>
    <source>
        <strain evidence="3">GZMU011</strain>
    </source>
</reference>
<name>A0ABD0V8F5_DENTH</name>
<gene>
    <name evidence="3" type="ORF">M5K25_008344</name>
</gene>
<dbReference type="InterPro" id="IPR004252">
    <property type="entry name" value="Probable_transposase_24"/>
</dbReference>
<sequence length="289" mass="33643">MRDMFIDIRKSGERPLWIGESIWAELTSAWVSLDYTRRRDQNKQNRASDVGGLDSSLHTGGSVSHTEHIRHLKEMLGRELTSVELHSHTHKRQEDKNWVDERARKAYEEYTRLRESQVVAGEGPSGGPADISDYHTWSQTVGGVQHGRVYCLGSQAYTYEWQTSSSSSFLPSTQEFLYTQWIATLTIELEQVKKSQANWKMQMQQQQVEMQKQQAEMLEEMRRVIEQISSGKSTTADEETESEQHHFYFIDVDIYIYVFGHLLICCLDMFGLNKSSLFFYIDIFVCNWI</sequence>
<dbReference type="Proteomes" id="UP001552299">
    <property type="component" value="Unassembled WGS sequence"/>
</dbReference>